<gene>
    <name evidence="2" type="ORF">EUX57_06050</name>
</gene>
<proteinExistence type="predicted"/>
<evidence type="ECO:0000313" key="2">
    <source>
        <dbReference type="EMBL" id="RZI32512.1"/>
    </source>
</evidence>
<dbReference type="EMBL" id="SGFE01000009">
    <property type="protein sequence ID" value="RZI32512.1"/>
    <property type="molecule type" value="Genomic_DNA"/>
</dbReference>
<evidence type="ECO:0000313" key="3">
    <source>
        <dbReference type="Proteomes" id="UP000293369"/>
    </source>
</evidence>
<dbReference type="AlphaFoldDB" id="A0A4Q7D3H9"/>
<accession>A0A4Q7D3H9</accession>
<name>A0A4Q7D3H9_9PSED</name>
<dbReference type="Proteomes" id="UP000293369">
    <property type="component" value="Unassembled WGS sequence"/>
</dbReference>
<organism evidence="2 3">
    <name type="scientific">Pseudomonas orientalis</name>
    <dbReference type="NCBI Taxonomy" id="76758"/>
    <lineage>
        <taxon>Bacteria</taxon>
        <taxon>Pseudomonadati</taxon>
        <taxon>Pseudomonadota</taxon>
        <taxon>Gammaproteobacteria</taxon>
        <taxon>Pseudomonadales</taxon>
        <taxon>Pseudomonadaceae</taxon>
        <taxon>Pseudomonas</taxon>
    </lineage>
</organism>
<reference evidence="2 3" key="1">
    <citation type="submission" date="2019-02" db="EMBL/GenBank/DDBJ databases">
        <title>Pseudomonas spp from wheat grain.</title>
        <authorList>
            <person name="Cho G.-S."/>
            <person name="Franz C.M.A.P."/>
        </authorList>
    </citation>
    <scope>NUCLEOTIDE SEQUENCE [LARGE SCALE GENOMIC DNA]</scope>
    <source>
        <strain evidence="2 3">133NRW</strain>
    </source>
</reference>
<comment type="caution">
    <text evidence="2">The sequence shown here is derived from an EMBL/GenBank/DDBJ whole genome shotgun (WGS) entry which is preliminary data.</text>
</comment>
<feature type="compositionally biased region" description="Pro residues" evidence="1">
    <location>
        <begin position="72"/>
        <end position="85"/>
    </location>
</feature>
<sequence>MGSVQCAERRRQTGGACPDVVGASLLAKNSQAPRSFRKHALSLRFFASKLAPTVGISDRSIRATGGSCRNTHPPPAPPAAPGRTG</sequence>
<feature type="region of interest" description="Disordered" evidence="1">
    <location>
        <begin position="61"/>
        <end position="85"/>
    </location>
</feature>
<evidence type="ECO:0000256" key="1">
    <source>
        <dbReference type="SAM" id="MobiDB-lite"/>
    </source>
</evidence>
<protein>
    <submittedName>
        <fullName evidence="2">Uncharacterized protein</fullName>
    </submittedName>
</protein>